<gene>
    <name evidence="1" type="ORF">C1SCF055_LOCUS26970</name>
</gene>
<comment type="caution">
    <text evidence="1">The sequence shown here is derived from an EMBL/GenBank/DDBJ whole genome shotgun (WGS) entry which is preliminary data.</text>
</comment>
<dbReference type="EMBL" id="CAMXCT010002855">
    <property type="protein sequence ID" value="CAI4000883.1"/>
    <property type="molecule type" value="Genomic_DNA"/>
</dbReference>
<evidence type="ECO:0000313" key="3">
    <source>
        <dbReference type="Proteomes" id="UP001152797"/>
    </source>
</evidence>
<dbReference type="EMBL" id="CAMXCT030002855">
    <property type="protein sequence ID" value="CAL4788195.1"/>
    <property type="molecule type" value="Genomic_DNA"/>
</dbReference>
<dbReference type="Proteomes" id="UP001152797">
    <property type="component" value="Unassembled WGS sequence"/>
</dbReference>
<protein>
    <submittedName>
        <fullName evidence="1">Uncharacterized protein</fullName>
    </submittedName>
</protein>
<evidence type="ECO:0000313" key="1">
    <source>
        <dbReference type="EMBL" id="CAI4000883.1"/>
    </source>
</evidence>
<dbReference type="EMBL" id="CAMXCT020002855">
    <property type="protein sequence ID" value="CAL1154258.1"/>
    <property type="molecule type" value="Genomic_DNA"/>
</dbReference>
<dbReference type="AlphaFoldDB" id="A0A9P1D1R8"/>
<evidence type="ECO:0000313" key="2">
    <source>
        <dbReference type="EMBL" id="CAL1154258.1"/>
    </source>
</evidence>
<keyword evidence="3" id="KW-1185">Reference proteome</keyword>
<proteinExistence type="predicted"/>
<reference evidence="2" key="2">
    <citation type="submission" date="2024-04" db="EMBL/GenBank/DDBJ databases">
        <authorList>
            <person name="Chen Y."/>
            <person name="Shah S."/>
            <person name="Dougan E. K."/>
            <person name="Thang M."/>
            <person name="Chan C."/>
        </authorList>
    </citation>
    <scope>NUCLEOTIDE SEQUENCE [LARGE SCALE GENOMIC DNA]</scope>
</reference>
<reference evidence="1" key="1">
    <citation type="submission" date="2022-10" db="EMBL/GenBank/DDBJ databases">
        <authorList>
            <person name="Chen Y."/>
            <person name="Dougan E. K."/>
            <person name="Chan C."/>
            <person name="Rhodes N."/>
            <person name="Thang M."/>
        </authorList>
    </citation>
    <scope>NUCLEOTIDE SEQUENCE</scope>
</reference>
<sequence length="129" mass="14499">MILIALSGLVRRAAMGGGEEYAFINLGRTPDSEQVSVKLKEMAELLGQMELQDRAIMAQFVTLHLELCLMKIVKMTELEKALDTLAVFDTRRITSFMTMLSAEVLYDRADFKYGTRVSSQSFSQIPAKK</sequence>
<organism evidence="1">
    <name type="scientific">Cladocopium goreaui</name>
    <dbReference type="NCBI Taxonomy" id="2562237"/>
    <lineage>
        <taxon>Eukaryota</taxon>
        <taxon>Sar</taxon>
        <taxon>Alveolata</taxon>
        <taxon>Dinophyceae</taxon>
        <taxon>Suessiales</taxon>
        <taxon>Symbiodiniaceae</taxon>
        <taxon>Cladocopium</taxon>
    </lineage>
</organism>
<name>A0A9P1D1R8_9DINO</name>
<accession>A0A9P1D1R8</accession>